<dbReference type="OrthoDB" id="119257at2759"/>
<dbReference type="Proteomes" id="UP000092154">
    <property type="component" value="Unassembled WGS sequence"/>
</dbReference>
<accession>A0A1B7MHL3</accession>
<dbReference type="STRING" id="1314800.A0A1B7MHL3"/>
<reference evidence="1 2" key="1">
    <citation type="submission" date="2016-06" db="EMBL/GenBank/DDBJ databases">
        <title>Comparative genomics of the ectomycorrhizal sister species Rhizopogon vinicolor and Rhizopogon vesiculosus (Basidiomycota: Boletales) reveals a divergence of the mating type B locus.</title>
        <authorList>
            <consortium name="DOE Joint Genome Institute"/>
            <person name="Mujic A.B."/>
            <person name="Kuo A."/>
            <person name="Tritt A."/>
            <person name="Lipzen A."/>
            <person name="Chen C."/>
            <person name="Johnson J."/>
            <person name="Sharma A."/>
            <person name="Barry K."/>
            <person name="Grigoriev I.V."/>
            <person name="Spatafora J.W."/>
        </authorList>
    </citation>
    <scope>NUCLEOTIDE SEQUENCE [LARGE SCALE GENOMIC DNA]</scope>
    <source>
        <strain evidence="1 2">AM-OR11-026</strain>
    </source>
</reference>
<feature type="non-terminal residue" evidence="1">
    <location>
        <position position="116"/>
    </location>
</feature>
<name>A0A1B7MHL3_9AGAM</name>
<evidence type="ECO:0000313" key="1">
    <source>
        <dbReference type="EMBL" id="OAX32085.1"/>
    </source>
</evidence>
<protein>
    <submittedName>
        <fullName evidence="1">Uncharacterized protein</fullName>
    </submittedName>
</protein>
<proteinExistence type="predicted"/>
<gene>
    <name evidence="1" type="ORF">K503DRAFT_677394</name>
</gene>
<dbReference type="EMBL" id="KV449126">
    <property type="protein sequence ID" value="OAX32085.1"/>
    <property type="molecule type" value="Genomic_DNA"/>
</dbReference>
<keyword evidence="2" id="KW-1185">Reference proteome</keyword>
<organism evidence="1 2">
    <name type="scientific">Rhizopogon vinicolor AM-OR11-026</name>
    <dbReference type="NCBI Taxonomy" id="1314800"/>
    <lineage>
        <taxon>Eukaryota</taxon>
        <taxon>Fungi</taxon>
        <taxon>Dikarya</taxon>
        <taxon>Basidiomycota</taxon>
        <taxon>Agaricomycotina</taxon>
        <taxon>Agaricomycetes</taxon>
        <taxon>Agaricomycetidae</taxon>
        <taxon>Boletales</taxon>
        <taxon>Suillineae</taxon>
        <taxon>Rhizopogonaceae</taxon>
        <taxon>Rhizopogon</taxon>
    </lineage>
</organism>
<feature type="non-terminal residue" evidence="1">
    <location>
        <position position="1"/>
    </location>
</feature>
<evidence type="ECO:0000313" key="2">
    <source>
        <dbReference type="Proteomes" id="UP000092154"/>
    </source>
</evidence>
<dbReference type="AlphaFoldDB" id="A0A1B7MHL3"/>
<dbReference type="Pfam" id="PF14223">
    <property type="entry name" value="Retrotran_gag_2"/>
    <property type="match status" value="1"/>
</dbReference>
<dbReference type="InParanoid" id="A0A1B7MHL3"/>
<sequence length="116" mass="13236">ELAAMRAWLIDDSKAKTIILRRLTPGVSLLIPRTTNATAREAWKILRDHFHRSDVSSQYVLRRQIQGLRMKDSLDGSRYVGQHISYRDRLIGMGATYSDEEAVFHLLTGLPSAVVW</sequence>